<evidence type="ECO:0000313" key="3">
    <source>
        <dbReference type="EMBL" id="RDV24816.1"/>
    </source>
</evidence>
<evidence type="ECO:0000259" key="2">
    <source>
        <dbReference type="Pfam" id="PF21028"/>
    </source>
</evidence>
<gene>
    <name evidence="3" type="ORF">DXV75_12095</name>
</gene>
<comment type="caution">
    <text evidence="3">The sequence shown here is derived from an EMBL/GenBank/DDBJ whole genome shotgun (WGS) entry which is preliminary data.</text>
</comment>
<accession>A0A3D8M573</accession>
<evidence type="ECO:0000259" key="1">
    <source>
        <dbReference type="Pfam" id="PF06938"/>
    </source>
</evidence>
<reference evidence="4" key="1">
    <citation type="submission" date="2018-08" db="EMBL/GenBank/DDBJ databases">
        <authorList>
            <person name="Zhang J."/>
            <person name="Du Z.-J."/>
        </authorList>
    </citation>
    <scope>NUCLEOTIDE SEQUENCE [LARGE SCALE GENOMIC DNA]</scope>
    <source>
        <strain evidence="4">KCTC 52655</strain>
    </source>
</reference>
<keyword evidence="4" id="KW-1185">Reference proteome</keyword>
<dbReference type="OrthoDB" id="3078366at2"/>
<name>A0A3D8M573_9ALTE</name>
<dbReference type="AlphaFoldDB" id="A0A3D8M573"/>
<dbReference type="InterPro" id="IPR048341">
    <property type="entry name" value="DUF1285_N"/>
</dbReference>
<dbReference type="Pfam" id="PF06938">
    <property type="entry name" value="DUF1285_N"/>
    <property type="match status" value="1"/>
</dbReference>
<proteinExistence type="predicted"/>
<feature type="domain" description="DUF1285" evidence="2">
    <location>
        <begin position="89"/>
        <end position="184"/>
    </location>
</feature>
<protein>
    <submittedName>
        <fullName evidence="3">DUF1285 domain-containing protein</fullName>
    </submittedName>
</protein>
<dbReference type="InterPro" id="IPR048342">
    <property type="entry name" value="DUF1285_C"/>
</dbReference>
<dbReference type="InterPro" id="IPR023361">
    <property type="entry name" value="DUF1285_beta_roll_sf"/>
</dbReference>
<dbReference type="EMBL" id="QRHA01000008">
    <property type="protein sequence ID" value="RDV24816.1"/>
    <property type="molecule type" value="Genomic_DNA"/>
</dbReference>
<dbReference type="InterPro" id="IPR010707">
    <property type="entry name" value="DUF1285"/>
</dbReference>
<dbReference type="Proteomes" id="UP000256561">
    <property type="component" value="Unassembled WGS sequence"/>
</dbReference>
<dbReference type="RefSeq" id="WP_115593687.1">
    <property type="nucleotide sequence ID" value="NZ_QRHA01000008.1"/>
</dbReference>
<dbReference type="PIRSF" id="PIRSF029557">
    <property type="entry name" value="UCP029557"/>
    <property type="match status" value="1"/>
</dbReference>
<dbReference type="Pfam" id="PF21028">
    <property type="entry name" value="DUF1285_C"/>
    <property type="match status" value="1"/>
</dbReference>
<dbReference type="Gene3D" id="2.30.270.10">
    <property type="entry name" value="duf1285 protein"/>
    <property type="match status" value="1"/>
</dbReference>
<feature type="domain" description="DUF1285" evidence="1">
    <location>
        <begin position="22"/>
        <end position="88"/>
    </location>
</feature>
<dbReference type="Gene3D" id="3.10.540.10">
    <property type="entry name" value="duf1285 like domain"/>
    <property type="match status" value="1"/>
</dbReference>
<evidence type="ECO:0000313" key="4">
    <source>
        <dbReference type="Proteomes" id="UP000256561"/>
    </source>
</evidence>
<organism evidence="3 4">
    <name type="scientific">Alteromonas aestuariivivens</name>
    <dbReference type="NCBI Taxonomy" id="1938339"/>
    <lineage>
        <taxon>Bacteria</taxon>
        <taxon>Pseudomonadati</taxon>
        <taxon>Pseudomonadota</taxon>
        <taxon>Gammaproteobacteria</taxon>
        <taxon>Alteromonadales</taxon>
        <taxon>Alteromonadaceae</taxon>
        <taxon>Alteromonas/Salinimonas group</taxon>
        <taxon>Alteromonas</taxon>
    </lineage>
</organism>
<sequence length="193" mass="21888">MDLTRFEHQLAGTGDKGSRALPPVEQWDPPFCGNINLVIKADGRWYYDGSPIGRIALVKLFASVLKREQNQYFLVTPVEKVGIEVEDVPFVITQWHCHNELLQLTTQTEDEFTVDAEHPVELRPPPDSLKAPDSVAIPYVRVRRNLWGRLHQNVYYQLLEKATPVAISKHEISLQLHSGQYQFSIGCLPADSA</sequence>